<dbReference type="SUPFAM" id="SSF69304">
    <property type="entry name" value="Tricorn protease N-terminal domain"/>
    <property type="match status" value="2"/>
</dbReference>
<feature type="domain" description="Prolow-density lipoprotein receptor-related protein 1-like beta-propeller" evidence="1">
    <location>
        <begin position="294"/>
        <end position="436"/>
    </location>
</feature>
<evidence type="ECO:0000259" key="1">
    <source>
        <dbReference type="Pfam" id="PF16472"/>
    </source>
</evidence>
<dbReference type="InterPro" id="IPR032485">
    <property type="entry name" value="LRP1-like_beta_prop"/>
</dbReference>
<sequence length="872" mass="98501">MSDYTSKLNLYKVDPAIDGEDTFNIKSMMNDNWDKIDEKVGNMDEKLSGVEDNANNYNHPDTHDAEMIRIQDESGKFIGDNVEDVLGEVGSQLADIANEQEDFVKYKSDSNTYQIPTIVGTQIQLQRQSDTKRLFFKLSTDLTGGDITISLDGGVTSNILKNIDDTNVIELSKGFVEVVEEANFFIYAPKGRGSQDTSFFAMHNKGETTEIIDVKKGDYIISQDIPLLVSNNNLNGTFVYGEDNRYMNALVYNDNYIFFNTYNSSKKCLVRYNWDGTDMRKLKDTYINDITLIGDRLYYSPPGSVNELRSMKLDGTDDKLINSGDDIIGLITDGKRLYYANWSDGGKLYRIDIDGNNRVKLNDKQIHKIAFNPRDGEDRITYITLNGYYYDCYMINTDGSKEVKITSFDKNSCISINPYSVVMHYTSSASEYKAYISIIGGSQIELKGLRVTTEFSLSEDRKETLFASADGILYSLNNITGRLRRVDIPYQSAVGVYNPVLTSKGLLCSRASKMTFISTKTNIESINNISRRKKYQSYTKVEFSSNAIKESDRVGYQRIESWFGWPVSLDRDIDLGAISIKVKRNGYATDLKMSIYNWDSNDKLGSYVVQSPTTGVQDLPTLKKVFFKFNTKLSAGKYVIVIHKRDFSYRNDQYYEFDVSTNNTNVEGVYKGHKESVSGGSDYLKIDNHYSNKQIEFNMYENVYKGDGKLELIQVKADGKLKVPSYQESKYVSGIILKKKPDIYDINSKTTKILMGKITFYNADRYSNRYVEFALPEGFNAQYLSGIPISSNKVSGQATNRLVEPMLGWSSVGIGCTSIRESGGNINANSLAVISKEDIFSLHDKQIVRIGGQQGDSTDPETFKIGYMIIGY</sequence>
<evidence type="ECO:0000313" key="2">
    <source>
        <dbReference type="EMBL" id="QUH29651.1"/>
    </source>
</evidence>
<organism evidence="2 3">
    <name type="scientific">Vallitalea guaymasensis</name>
    <dbReference type="NCBI Taxonomy" id="1185412"/>
    <lineage>
        <taxon>Bacteria</taxon>
        <taxon>Bacillati</taxon>
        <taxon>Bacillota</taxon>
        <taxon>Clostridia</taxon>
        <taxon>Lachnospirales</taxon>
        <taxon>Vallitaleaceae</taxon>
        <taxon>Vallitalea</taxon>
    </lineage>
</organism>
<dbReference type="AlphaFoldDB" id="A0A8J8SCP3"/>
<dbReference type="RefSeq" id="WP_212693666.1">
    <property type="nucleotide sequence ID" value="NZ_CP058561.1"/>
</dbReference>
<dbReference type="Proteomes" id="UP000677305">
    <property type="component" value="Chromosome"/>
</dbReference>
<dbReference type="EMBL" id="CP058561">
    <property type="protein sequence ID" value="QUH29651.1"/>
    <property type="molecule type" value="Genomic_DNA"/>
</dbReference>
<protein>
    <submittedName>
        <fullName evidence="2">DUF5050 domain-containing protein</fullName>
    </submittedName>
</protein>
<gene>
    <name evidence="2" type="ORF">HYG85_12335</name>
</gene>
<dbReference type="Gene3D" id="2.120.10.30">
    <property type="entry name" value="TolB, C-terminal domain"/>
    <property type="match status" value="1"/>
</dbReference>
<dbReference type="Pfam" id="PF16472">
    <property type="entry name" value="DUF5050"/>
    <property type="match status" value="1"/>
</dbReference>
<accession>A0A8J8SCP3</accession>
<reference evidence="2 3" key="1">
    <citation type="submission" date="2020-07" db="EMBL/GenBank/DDBJ databases">
        <title>Vallitalea guaymasensis genome.</title>
        <authorList>
            <person name="Postec A."/>
        </authorList>
    </citation>
    <scope>NUCLEOTIDE SEQUENCE [LARGE SCALE GENOMIC DNA]</scope>
    <source>
        <strain evidence="2 3">Ra1766G1</strain>
    </source>
</reference>
<dbReference type="InterPro" id="IPR011042">
    <property type="entry name" value="6-blade_b-propeller_TolB-like"/>
</dbReference>
<name>A0A8J8SCP3_9FIRM</name>
<evidence type="ECO:0000313" key="3">
    <source>
        <dbReference type="Proteomes" id="UP000677305"/>
    </source>
</evidence>
<keyword evidence="3" id="KW-1185">Reference proteome</keyword>
<dbReference type="KEGG" id="vgu:HYG85_12335"/>
<proteinExistence type="predicted"/>